<name>A0AAE1D564_9GAST</name>
<evidence type="ECO:0000313" key="1">
    <source>
        <dbReference type="EMBL" id="KAK3757771.1"/>
    </source>
</evidence>
<accession>A0AAE1D564</accession>
<organism evidence="1 2">
    <name type="scientific">Elysia crispata</name>
    <name type="common">lettuce slug</name>
    <dbReference type="NCBI Taxonomy" id="231223"/>
    <lineage>
        <taxon>Eukaryota</taxon>
        <taxon>Metazoa</taxon>
        <taxon>Spiralia</taxon>
        <taxon>Lophotrochozoa</taxon>
        <taxon>Mollusca</taxon>
        <taxon>Gastropoda</taxon>
        <taxon>Heterobranchia</taxon>
        <taxon>Euthyneura</taxon>
        <taxon>Panpulmonata</taxon>
        <taxon>Sacoglossa</taxon>
        <taxon>Placobranchoidea</taxon>
        <taxon>Plakobranchidae</taxon>
        <taxon>Elysia</taxon>
    </lineage>
</organism>
<dbReference type="Proteomes" id="UP001283361">
    <property type="component" value="Unassembled WGS sequence"/>
</dbReference>
<comment type="caution">
    <text evidence="1">The sequence shown here is derived from an EMBL/GenBank/DDBJ whole genome shotgun (WGS) entry which is preliminary data.</text>
</comment>
<gene>
    <name evidence="1" type="ORF">RRG08_027132</name>
</gene>
<keyword evidence="2" id="KW-1185">Reference proteome</keyword>
<sequence length="107" mass="11605">MFLVYTVFENGHWVTKVARSSTVQVSCEESSGQGRSQCLVSDPRCEVPRAGQSLKQQAGQAAGDVGPLSPRNIGHWSGLSESHQHCTALPSATGVRYPVQRFRSCDD</sequence>
<dbReference type="EMBL" id="JAWDGP010005328">
    <property type="protein sequence ID" value="KAK3757771.1"/>
    <property type="molecule type" value="Genomic_DNA"/>
</dbReference>
<protein>
    <submittedName>
        <fullName evidence="1">Uncharacterized protein</fullName>
    </submittedName>
</protein>
<evidence type="ECO:0000313" key="2">
    <source>
        <dbReference type="Proteomes" id="UP001283361"/>
    </source>
</evidence>
<dbReference type="AlphaFoldDB" id="A0AAE1D564"/>
<reference evidence="1" key="1">
    <citation type="journal article" date="2023" name="G3 (Bethesda)">
        <title>A reference genome for the long-term kleptoplast-retaining sea slug Elysia crispata morphotype clarki.</title>
        <authorList>
            <person name="Eastman K.E."/>
            <person name="Pendleton A.L."/>
            <person name="Shaikh M.A."/>
            <person name="Suttiyut T."/>
            <person name="Ogas R."/>
            <person name="Tomko P."/>
            <person name="Gavelis G."/>
            <person name="Widhalm J.R."/>
            <person name="Wisecaver J.H."/>
        </authorList>
    </citation>
    <scope>NUCLEOTIDE SEQUENCE</scope>
    <source>
        <strain evidence="1">ECLA1</strain>
    </source>
</reference>
<proteinExistence type="predicted"/>